<evidence type="ECO:0000256" key="8">
    <source>
        <dbReference type="ARBA" id="ARBA00022827"/>
    </source>
</evidence>
<proteinExistence type="inferred from homology"/>
<keyword evidence="20" id="KW-1185">Reference proteome</keyword>
<evidence type="ECO:0000256" key="11">
    <source>
        <dbReference type="ARBA" id="ARBA00034010"/>
    </source>
</evidence>
<evidence type="ECO:0000259" key="18">
    <source>
        <dbReference type="PROSITE" id="PS00624"/>
    </source>
</evidence>
<evidence type="ECO:0000256" key="10">
    <source>
        <dbReference type="ARBA" id="ARBA00033986"/>
    </source>
</evidence>
<evidence type="ECO:0000256" key="13">
    <source>
        <dbReference type="ARBA" id="ARBA00034050"/>
    </source>
</evidence>
<dbReference type="Gene3D" id="3.50.50.60">
    <property type="entry name" value="FAD/NAD(P)-binding domain"/>
    <property type="match status" value="1"/>
</dbReference>
<comment type="catalytic activity">
    <reaction evidence="11">
        <text>pyranose + acceptor = pyranos-2,3-diulose + reduced acceptor.</text>
        <dbReference type="EC" id="1.1.99.29"/>
    </reaction>
</comment>
<comment type="caution">
    <text evidence="19">The sequence shown here is derived from an EMBL/GenBank/DDBJ whole genome shotgun (WGS) entry which is preliminary data.</text>
</comment>
<comment type="catalytic activity">
    <reaction evidence="10">
        <text>pyranose + acceptor = pyranos-2-ulose + reduced acceptor.</text>
        <dbReference type="EC" id="1.1.99.29"/>
    </reaction>
</comment>
<dbReference type="Proteomes" id="UP000559027">
    <property type="component" value="Unassembled WGS sequence"/>
</dbReference>
<dbReference type="PROSITE" id="PS00624">
    <property type="entry name" value="GMC_OXRED_2"/>
    <property type="match status" value="1"/>
</dbReference>
<dbReference type="InterPro" id="IPR036188">
    <property type="entry name" value="FAD/NAD-bd_sf"/>
</dbReference>
<dbReference type="PANTHER" id="PTHR11552:SF147">
    <property type="entry name" value="CHOLINE DEHYDROGENASE, MITOCHONDRIAL"/>
    <property type="match status" value="1"/>
</dbReference>
<dbReference type="Pfam" id="PF05199">
    <property type="entry name" value="GMC_oxred_C"/>
    <property type="match status" value="1"/>
</dbReference>
<dbReference type="EC" id="1.1.99.29" evidence="5"/>
<dbReference type="PIRSF" id="PIRSF000137">
    <property type="entry name" value="Alcohol_oxidase"/>
    <property type="match status" value="1"/>
</dbReference>
<evidence type="ECO:0000313" key="19">
    <source>
        <dbReference type="EMBL" id="KAF5346542.1"/>
    </source>
</evidence>
<feature type="binding site" evidence="16">
    <location>
        <position position="264"/>
    </location>
    <ligand>
        <name>FAD</name>
        <dbReference type="ChEBI" id="CHEBI:57692"/>
    </ligand>
</feature>
<comment type="cofactor">
    <cofactor evidence="1 16">
        <name>FAD</name>
        <dbReference type="ChEBI" id="CHEBI:57692"/>
    </cofactor>
</comment>
<comment type="catalytic activity">
    <reaction evidence="12">
        <text>pyranose + acceptor = pyranos-3-ulose + reduced acceptor.</text>
        <dbReference type="EC" id="1.1.99.29"/>
    </reaction>
</comment>
<evidence type="ECO:0000256" key="9">
    <source>
        <dbReference type="ARBA" id="ARBA00024699"/>
    </source>
</evidence>
<dbReference type="InterPro" id="IPR007867">
    <property type="entry name" value="GMC_OxRtase_C"/>
</dbReference>
<dbReference type="Gene3D" id="3.30.560.10">
    <property type="entry name" value="Glucose Oxidase, domain 3"/>
    <property type="match status" value="1"/>
</dbReference>
<gene>
    <name evidence="19" type="ORF">D9756_010032</name>
</gene>
<accession>A0A8H5FRX6</accession>
<feature type="chain" id="PRO_5034552154" description="pyranose dehydrogenase (acceptor)" evidence="17">
    <location>
        <begin position="20"/>
        <end position="606"/>
    </location>
</feature>
<evidence type="ECO:0000313" key="20">
    <source>
        <dbReference type="Proteomes" id="UP000559027"/>
    </source>
</evidence>
<keyword evidence="17" id="KW-0732">Signal</keyword>
<evidence type="ECO:0000256" key="7">
    <source>
        <dbReference type="ARBA" id="ARBA00022630"/>
    </source>
</evidence>
<dbReference type="InterPro" id="IPR012132">
    <property type="entry name" value="GMC_OxRdtase"/>
</dbReference>
<dbReference type="EMBL" id="JAACJO010000031">
    <property type="protein sequence ID" value="KAF5346542.1"/>
    <property type="molecule type" value="Genomic_DNA"/>
</dbReference>
<feature type="domain" description="Glucose-methanol-choline oxidoreductase N-terminal" evidence="18">
    <location>
        <begin position="307"/>
        <end position="321"/>
    </location>
</feature>
<protein>
    <recommendedName>
        <fullName evidence="5">pyranose dehydrogenase (acceptor)</fullName>
        <ecNumber evidence="5">1.1.99.29</ecNumber>
    </recommendedName>
</protein>
<feature type="active site" description="Proton donor" evidence="15">
    <location>
        <position position="539"/>
    </location>
</feature>
<name>A0A8H5FRX6_9AGAR</name>
<dbReference type="PANTHER" id="PTHR11552">
    <property type="entry name" value="GLUCOSE-METHANOL-CHOLINE GMC OXIDOREDUCTASE"/>
    <property type="match status" value="1"/>
</dbReference>
<dbReference type="SUPFAM" id="SSF54373">
    <property type="entry name" value="FAD-linked reductases, C-terminal domain"/>
    <property type="match status" value="1"/>
</dbReference>
<reference evidence="19 20" key="1">
    <citation type="journal article" date="2020" name="ISME J.">
        <title>Uncovering the hidden diversity of litter-decomposition mechanisms in mushroom-forming fungi.</title>
        <authorList>
            <person name="Floudas D."/>
            <person name="Bentzer J."/>
            <person name="Ahren D."/>
            <person name="Johansson T."/>
            <person name="Persson P."/>
            <person name="Tunlid A."/>
        </authorList>
    </citation>
    <scope>NUCLEOTIDE SEQUENCE [LARGE SCALE GENOMIC DNA]</scope>
    <source>
        <strain evidence="19 20">CBS 146.42</strain>
    </source>
</reference>
<comment type="catalytic activity">
    <reaction evidence="14">
        <text>a pyranoside + acceptor = a pyranosid-3,4-diulose + reduced acceptor.</text>
        <dbReference type="EC" id="1.1.99.29"/>
    </reaction>
</comment>
<comment type="subunit">
    <text evidence="4">Monomer.</text>
</comment>
<feature type="active site" description="Proton acceptor" evidence="15">
    <location>
        <position position="583"/>
    </location>
</feature>
<comment type="subcellular location">
    <subcellularLocation>
        <location evidence="2">Secreted</location>
    </subcellularLocation>
</comment>
<evidence type="ECO:0000256" key="2">
    <source>
        <dbReference type="ARBA" id="ARBA00004613"/>
    </source>
</evidence>
<evidence type="ECO:0000256" key="14">
    <source>
        <dbReference type="ARBA" id="ARBA00034059"/>
    </source>
</evidence>
<keyword evidence="8 16" id="KW-0274">FAD</keyword>
<keyword evidence="7" id="KW-0285">Flavoprotein</keyword>
<sequence>MRPLLGTLVVLTFLHFVQGAIYERFEDVPQDSPFDFVIIGGGTAGNALANRLTEIPDFNVLVLEAGPSNEGVVDSIVPFFCAQAVPFTPWDWNYTTIPQKGINNRSVIYPRGHLLGGSSSVNFMAYLRGSSQDWDRYASITGDHGWSWDAIQPLIHRNEKWTEPADHHNTTGQFNPDVHSTKGINSVSLAGFPRPNLDPRVIRTTKDLPDEFPFNEDMNSGSHLGIGWTQATINGGRRSSSATSYLGPRFISRKNLHVLVNARVTRLVQTGRARNGTPKILGVEFVDINTNRKLTVNARRELILSAGSVNTPQLLQLSGIGDHSLLSSLNIRTLVHNPSVGQNLSDHPLLPNIWLVNSTDTFEAAERNATIAAEQLQEWEATEKGPLVDTLLDHLGWLRVPDNETDIWDRFEDPAAGRDTAHYELLFSNGIVPGTFPLPPAGNFLSVVTAVVSPTSRGSIRLNTSDPFSAPLIDPGLLNTPLDFEIIKYSIRSAQRFLSGRAWKDYIIAPLNGLDNTTMVGTDEELGEYVRANTATIFHPVGTASMAPVDADWGVVDPDLRVKGVSGLRVVDASVLPIVPAAHTQVPTYIVGERAGDLIKQAWGVL</sequence>
<dbReference type="GO" id="GO:0033718">
    <property type="term" value="F:pyranose dehydrogenase (acceptor) activity"/>
    <property type="evidence" value="ECO:0007669"/>
    <property type="project" value="UniProtKB-EC"/>
</dbReference>
<comment type="similarity">
    <text evidence="3">Belongs to the GMC oxidoreductase family.</text>
</comment>
<evidence type="ECO:0000256" key="3">
    <source>
        <dbReference type="ARBA" id="ARBA00010790"/>
    </source>
</evidence>
<evidence type="ECO:0000256" key="15">
    <source>
        <dbReference type="PIRSR" id="PIRSR000137-1"/>
    </source>
</evidence>
<keyword evidence="6" id="KW-0964">Secreted</keyword>
<evidence type="ECO:0000256" key="4">
    <source>
        <dbReference type="ARBA" id="ARBA00011245"/>
    </source>
</evidence>
<dbReference type="SUPFAM" id="SSF51905">
    <property type="entry name" value="FAD/NAD(P)-binding domain"/>
    <property type="match status" value="1"/>
</dbReference>
<dbReference type="AlphaFoldDB" id="A0A8H5FRX6"/>
<comment type="function">
    <text evidence="9">Catalyzes the single-oxidation or sequential double oxidation reaction of carbohydrates primarily at carbon-2 and/or carbon-3 with the concomitant reduction of the flavin. The enzyme exhibits a broad sugar substrate specificity, oxidizing different aldopyranoses to the corresponding C-1, C-2, C-3 or C-1,2, C-2,3 and C-3,4 (di)dehydro sugars with substrate-specific regioselectivity. Accepts only a narrow range of electron acceptors such as substituted benzoquinones and complexed metal ions and reacts extremely slowly with O(2) as acceptor. May play a role in the natural recycling of plant matter by oxidizing all major monosaccharides in lignocellulose and by reducing quinone compounds or reactive radical species generated during lignin depolymerization.</text>
</comment>
<evidence type="ECO:0000256" key="17">
    <source>
        <dbReference type="SAM" id="SignalP"/>
    </source>
</evidence>
<evidence type="ECO:0000256" key="6">
    <source>
        <dbReference type="ARBA" id="ARBA00022525"/>
    </source>
</evidence>
<dbReference type="InterPro" id="IPR000172">
    <property type="entry name" value="GMC_OxRdtase_N"/>
</dbReference>
<feature type="signal peptide" evidence="17">
    <location>
        <begin position="1"/>
        <end position="19"/>
    </location>
</feature>
<dbReference type="GO" id="GO:0050660">
    <property type="term" value="F:flavin adenine dinucleotide binding"/>
    <property type="evidence" value="ECO:0007669"/>
    <property type="project" value="InterPro"/>
</dbReference>
<comment type="catalytic activity">
    <reaction evidence="13">
        <text>a pyranoside + acceptor = a pyranosid-3-ulose + reduced acceptor.</text>
        <dbReference type="EC" id="1.1.99.29"/>
    </reaction>
</comment>
<organism evidence="19 20">
    <name type="scientific">Leucocoprinus leucothites</name>
    <dbReference type="NCBI Taxonomy" id="201217"/>
    <lineage>
        <taxon>Eukaryota</taxon>
        <taxon>Fungi</taxon>
        <taxon>Dikarya</taxon>
        <taxon>Basidiomycota</taxon>
        <taxon>Agaricomycotina</taxon>
        <taxon>Agaricomycetes</taxon>
        <taxon>Agaricomycetidae</taxon>
        <taxon>Agaricales</taxon>
        <taxon>Agaricineae</taxon>
        <taxon>Agaricaceae</taxon>
        <taxon>Leucocoprinus</taxon>
    </lineage>
</organism>
<evidence type="ECO:0000256" key="5">
    <source>
        <dbReference type="ARBA" id="ARBA00013177"/>
    </source>
</evidence>
<dbReference type="OrthoDB" id="269227at2759"/>
<dbReference type="Pfam" id="PF00732">
    <property type="entry name" value="GMC_oxred_N"/>
    <property type="match status" value="1"/>
</dbReference>
<evidence type="ECO:0000256" key="16">
    <source>
        <dbReference type="PIRSR" id="PIRSR000137-2"/>
    </source>
</evidence>
<evidence type="ECO:0000256" key="12">
    <source>
        <dbReference type="ARBA" id="ARBA00034029"/>
    </source>
</evidence>
<dbReference type="GO" id="GO:0005576">
    <property type="term" value="C:extracellular region"/>
    <property type="evidence" value="ECO:0007669"/>
    <property type="project" value="UniProtKB-SubCell"/>
</dbReference>
<evidence type="ECO:0000256" key="1">
    <source>
        <dbReference type="ARBA" id="ARBA00001974"/>
    </source>
</evidence>